<evidence type="ECO:0000313" key="3">
    <source>
        <dbReference type="Proteomes" id="UP000576082"/>
    </source>
</evidence>
<sequence>MSKLKDKIIHEVKKTFLVTSYFAIGFNLLVLLVGLMVKDVELKIGYFGAATFSAALIGKIVVILETVGIDLKLGRTKLLNVVIMKSLLYTVVIFMAIVLEDIIKGMVSDDLTFREALHHLIASFNSSFFMARSIYMFVLFGLYHFIFEVDKFMGTTELFDMVFSRFYKPKEKEYVALYVRWNYGVQEINDQLTALQEYTHQVNQILPKYQGTIASYDLDGMLCLWENTKEYNFYDQGVSFFRQILQLPHNFKIQNIRGGITKGPLVEAEIGGFLKKEILRTGEIIDEVKKVSLQETGVPLKEV</sequence>
<gene>
    <name evidence="2" type="ORF">HHU12_22695</name>
</gene>
<feature type="transmembrane region" description="Helical" evidence="1">
    <location>
        <begin position="21"/>
        <end position="38"/>
    </location>
</feature>
<dbReference type="EMBL" id="JABANE010000075">
    <property type="protein sequence ID" value="NME70800.1"/>
    <property type="molecule type" value="Genomic_DNA"/>
</dbReference>
<accession>A0A7X9RXZ1</accession>
<evidence type="ECO:0000256" key="1">
    <source>
        <dbReference type="SAM" id="Phobius"/>
    </source>
</evidence>
<keyword evidence="1" id="KW-0472">Membrane</keyword>
<feature type="transmembrane region" description="Helical" evidence="1">
    <location>
        <begin position="78"/>
        <end position="99"/>
    </location>
</feature>
<dbReference type="AlphaFoldDB" id="A0A7X9RXZ1"/>
<name>A0A7X9RXZ1_9BACT</name>
<feature type="transmembrane region" description="Helical" evidence="1">
    <location>
        <begin position="44"/>
        <end position="66"/>
    </location>
</feature>
<keyword evidence="1" id="KW-1133">Transmembrane helix</keyword>
<protein>
    <submittedName>
        <fullName evidence="2">Uncharacterized protein</fullName>
    </submittedName>
</protein>
<reference evidence="2 3" key="1">
    <citation type="submission" date="2020-04" db="EMBL/GenBank/DDBJ databases">
        <title>Flammeovirga sp. SR4, a novel species isolated from seawater.</title>
        <authorList>
            <person name="Wang X."/>
        </authorList>
    </citation>
    <scope>NUCLEOTIDE SEQUENCE [LARGE SCALE GENOMIC DNA]</scope>
    <source>
        <strain evidence="2 3">ATCC 23126</strain>
    </source>
</reference>
<keyword evidence="1" id="KW-0812">Transmembrane</keyword>
<proteinExistence type="predicted"/>
<feature type="transmembrane region" description="Helical" evidence="1">
    <location>
        <begin position="119"/>
        <end position="143"/>
    </location>
</feature>
<dbReference type="Proteomes" id="UP000576082">
    <property type="component" value="Unassembled WGS sequence"/>
</dbReference>
<keyword evidence="3" id="KW-1185">Reference proteome</keyword>
<comment type="caution">
    <text evidence="2">The sequence shown here is derived from an EMBL/GenBank/DDBJ whole genome shotgun (WGS) entry which is preliminary data.</text>
</comment>
<organism evidence="2 3">
    <name type="scientific">Flammeovirga aprica JL-4</name>
    <dbReference type="NCBI Taxonomy" id="694437"/>
    <lineage>
        <taxon>Bacteria</taxon>
        <taxon>Pseudomonadati</taxon>
        <taxon>Bacteroidota</taxon>
        <taxon>Cytophagia</taxon>
        <taxon>Cytophagales</taxon>
        <taxon>Flammeovirgaceae</taxon>
        <taxon>Flammeovirga</taxon>
    </lineage>
</organism>
<evidence type="ECO:0000313" key="2">
    <source>
        <dbReference type="EMBL" id="NME70800.1"/>
    </source>
</evidence>
<dbReference type="RefSeq" id="WP_169659030.1">
    <property type="nucleotide sequence ID" value="NZ_JABANE010000075.1"/>
</dbReference>